<dbReference type="GO" id="GO:0005576">
    <property type="term" value="C:extracellular region"/>
    <property type="evidence" value="ECO:0007669"/>
    <property type="project" value="UniProtKB-SubCell"/>
</dbReference>
<keyword evidence="4 12" id="KW-0719">Serine esterase</keyword>
<keyword evidence="6" id="KW-0732">Signal</keyword>
<dbReference type="InterPro" id="IPR011150">
    <property type="entry name" value="Cutinase_monf"/>
</dbReference>
<evidence type="ECO:0000256" key="3">
    <source>
        <dbReference type="ARBA" id="ARBA00013095"/>
    </source>
</evidence>
<reference evidence="13 14" key="1">
    <citation type="journal article" date="2018" name="IMA Fungus">
        <title>IMA Genome-F 9: Draft genome sequence of Annulohypoxylon stygium, Aspergillus mulundensis, Berkeleyomyces basicola (syn. Thielaviopsis basicola), Ceratocystis smalleyi, two Cercospora beticola strains, Coleophoma cylindrospora, Fusarium fracticaudum, Phialophora cf. hyalina, and Morchella septimelata.</title>
        <authorList>
            <person name="Wingfield B.D."/>
            <person name="Bills G.F."/>
            <person name="Dong Y."/>
            <person name="Huang W."/>
            <person name="Nel W.J."/>
            <person name="Swalarsk-Parry B.S."/>
            <person name="Vaghefi N."/>
            <person name="Wilken P.M."/>
            <person name="An Z."/>
            <person name="de Beer Z.W."/>
            <person name="De Vos L."/>
            <person name="Chen L."/>
            <person name="Duong T.A."/>
            <person name="Gao Y."/>
            <person name="Hammerbacher A."/>
            <person name="Kikkert J.R."/>
            <person name="Li Y."/>
            <person name="Li H."/>
            <person name="Li K."/>
            <person name="Li Q."/>
            <person name="Liu X."/>
            <person name="Ma X."/>
            <person name="Naidoo K."/>
            <person name="Pethybridge S.J."/>
            <person name="Sun J."/>
            <person name="Steenkamp E.T."/>
            <person name="van der Nest M.A."/>
            <person name="van Wyk S."/>
            <person name="Wingfield M.J."/>
            <person name="Xiong C."/>
            <person name="Yue Q."/>
            <person name="Zhang X."/>
        </authorList>
    </citation>
    <scope>NUCLEOTIDE SEQUENCE [LARGE SCALE GENOMIC DNA]</scope>
    <source>
        <strain evidence="13 14">BP5796</strain>
    </source>
</reference>
<dbReference type="PROSITE" id="PS00155">
    <property type="entry name" value="CUTINASE_1"/>
    <property type="match status" value="1"/>
</dbReference>
<name>A0A3D8QE32_9HELO</name>
<evidence type="ECO:0000256" key="9">
    <source>
        <dbReference type="ARBA" id="ARBA00034045"/>
    </source>
</evidence>
<dbReference type="PRINTS" id="PR00129">
    <property type="entry name" value="CUTINASE"/>
</dbReference>
<gene>
    <name evidence="13" type="ORF">BP5796_11702</name>
</gene>
<evidence type="ECO:0000256" key="8">
    <source>
        <dbReference type="ARBA" id="ARBA00023157"/>
    </source>
</evidence>
<evidence type="ECO:0000256" key="12">
    <source>
        <dbReference type="RuleBase" id="RU361263"/>
    </source>
</evidence>
<feature type="active site" description="Nucleophile" evidence="10">
    <location>
        <position position="184"/>
    </location>
</feature>
<evidence type="ECO:0000256" key="6">
    <source>
        <dbReference type="ARBA" id="ARBA00022729"/>
    </source>
</evidence>
<protein>
    <recommendedName>
        <fullName evidence="3 12">Cutinase</fullName>
        <ecNumber evidence="3 12">3.1.1.74</ecNumber>
    </recommendedName>
</protein>
<comment type="similarity">
    <text evidence="2 12">Belongs to the cutinase family.</text>
</comment>
<dbReference type="Proteomes" id="UP000256328">
    <property type="component" value="Unassembled WGS sequence"/>
</dbReference>
<dbReference type="PANTHER" id="PTHR48250">
    <property type="entry name" value="CUTINASE 2-RELATED"/>
    <property type="match status" value="1"/>
</dbReference>
<comment type="catalytic activity">
    <reaction evidence="9 12">
        <text>cutin + H2O = cutin monomers.</text>
        <dbReference type="EC" id="3.1.1.74"/>
    </reaction>
</comment>
<evidence type="ECO:0000313" key="14">
    <source>
        <dbReference type="Proteomes" id="UP000256328"/>
    </source>
</evidence>
<dbReference type="Pfam" id="PF01083">
    <property type="entry name" value="Cutinase"/>
    <property type="match status" value="1"/>
</dbReference>
<feature type="disulfide bond" evidence="11">
    <location>
        <begin position="232"/>
        <end position="239"/>
    </location>
</feature>
<evidence type="ECO:0000256" key="11">
    <source>
        <dbReference type="PIRSR" id="PIRSR611150-2"/>
    </source>
</evidence>
<keyword evidence="7 12" id="KW-0378">Hydrolase</keyword>
<evidence type="ECO:0000313" key="13">
    <source>
        <dbReference type="EMBL" id="RDW60096.1"/>
    </source>
</evidence>
<evidence type="ECO:0000256" key="4">
    <source>
        <dbReference type="ARBA" id="ARBA00022487"/>
    </source>
</evidence>
<keyword evidence="5 12" id="KW-0964">Secreted</keyword>
<dbReference type="EC" id="3.1.1.74" evidence="3 12"/>
<dbReference type="InterPro" id="IPR000675">
    <property type="entry name" value="Cutinase/axe"/>
</dbReference>
<dbReference type="InterPro" id="IPR029058">
    <property type="entry name" value="AB_hydrolase_fold"/>
</dbReference>
<comment type="caution">
    <text evidence="13">The sequence shown here is derived from an EMBL/GenBank/DDBJ whole genome shotgun (WGS) entry which is preliminary data.</text>
</comment>
<sequence length="273" mass="27066">MYIIIVKFATAAIMLTAYTILFASLMPFALAAPTALPQTTPQITPDTTLQITPDATPNVGGDPAAAEAQLAASLAATNTSSTPPPVADTSSSTGCSDMTLIFARGTTELGDLGSLVGPQFVAAIQSNIGSATLSVQGVPAPAYPADIQGFLAGGSATGSKAMAAMVTKAMTACPNTKVVMSGYSQGGQLVHNAAKLLPASTMAKVNAAVIFGDPDDGAAVTGLSAAKTKVICHAGDNICAHGALVLTPHLTYSLNAPEAAAFVSASAGIASKA</sequence>
<dbReference type="GO" id="GO:0016052">
    <property type="term" value="P:carbohydrate catabolic process"/>
    <property type="evidence" value="ECO:0007669"/>
    <property type="project" value="TreeGrafter"/>
</dbReference>
<dbReference type="SMART" id="SM01110">
    <property type="entry name" value="Cutinase"/>
    <property type="match status" value="1"/>
</dbReference>
<evidence type="ECO:0000256" key="1">
    <source>
        <dbReference type="ARBA" id="ARBA00004613"/>
    </source>
</evidence>
<keyword evidence="8 11" id="KW-1015">Disulfide bond</keyword>
<evidence type="ECO:0000256" key="2">
    <source>
        <dbReference type="ARBA" id="ARBA00007534"/>
    </source>
</evidence>
<dbReference type="GO" id="GO:0050525">
    <property type="term" value="F:cutinase activity"/>
    <property type="evidence" value="ECO:0007669"/>
    <property type="project" value="UniProtKB-UniRule"/>
</dbReference>
<organism evidence="13 14">
    <name type="scientific">Coleophoma crateriformis</name>
    <dbReference type="NCBI Taxonomy" id="565419"/>
    <lineage>
        <taxon>Eukaryota</taxon>
        <taxon>Fungi</taxon>
        <taxon>Dikarya</taxon>
        <taxon>Ascomycota</taxon>
        <taxon>Pezizomycotina</taxon>
        <taxon>Leotiomycetes</taxon>
        <taxon>Helotiales</taxon>
        <taxon>Dermateaceae</taxon>
        <taxon>Coleophoma</taxon>
    </lineage>
</organism>
<dbReference type="Gene3D" id="3.40.50.1820">
    <property type="entry name" value="alpha/beta hydrolase"/>
    <property type="match status" value="1"/>
</dbReference>
<dbReference type="PANTHER" id="PTHR48250:SF1">
    <property type="entry name" value="CUTINASE"/>
    <property type="match status" value="1"/>
</dbReference>
<dbReference type="SUPFAM" id="SSF53474">
    <property type="entry name" value="alpha/beta-Hydrolases"/>
    <property type="match status" value="1"/>
</dbReference>
<feature type="active site" description="Proton donor/acceptor" evidence="10">
    <location>
        <position position="249"/>
    </location>
</feature>
<evidence type="ECO:0000256" key="5">
    <source>
        <dbReference type="ARBA" id="ARBA00022525"/>
    </source>
</evidence>
<proteinExistence type="inferred from homology"/>
<evidence type="ECO:0000256" key="10">
    <source>
        <dbReference type="PIRSR" id="PIRSR611150-1"/>
    </source>
</evidence>
<evidence type="ECO:0000256" key="7">
    <source>
        <dbReference type="ARBA" id="ARBA00022801"/>
    </source>
</evidence>
<feature type="active site" evidence="10">
    <location>
        <position position="236"/>
    </location>
</feature>
<keyword evidence="14" id="KW-1185">Reference proteome</keyword>
<feature type="disulfide bond" evidence="11">
    <location>
        <begin position="95"/>
        <end position="173"/>
    </location>
</feature>
<comment type="function">
    <text evidence="12">Catalyzes the hydrolysis of complex carboxylic polyesters found in the cell wall of plants. Degrades cutin, a macromolecule that forms the structure of the plant cuticle.</text>
</comment>
<dbReference type="AlphaFoldDB" id="A0A3D8QE32"/>
<dbReference type="InterPro" id="IPR043580">
    <property type="entry name" value="CUTINASE_1"/>
</dbReference>
<dbReference type="OrthoDB" id="2975078at2759"/>
<dbReference type="EMBL" id="PDLN01000019">
    <property type="protein sequence ID" value="RDW60096.1"/>
    <property type="molecule type" value="Genomic_DNA"/>
</dbReference>
<comment type="subcellular location">
    <subcellularLocation>
        <location evidence="1 12">Secreted</location>
    </subcellularLocation>
</comment>
<accession>A0A3D8QE32</accession>